<reference evidence="1" key="1">
    <citation type="journal article" date="2017" name="Gigascience">
        <title>The genome draft of coconut (Cocos nucifera).</title>
        <authorList>
            <person name="Xiao Y."/>
            <person name="Xu P."/>
            <person name="Fan H."/>
            <person name="Baudouin L."/>
            <person name="Xia W."/>
            <person name="Bocs S."/>
            <person name="Xu J."/>
            <person name="Li Q."/>
            <person name="Guo A."/>
            <person name="Zhou L."/>
            <person name="Li J."/>
            <person name="Wu Y."/>
            <person name="Ma Z."/>
            <person name="Armero A."/>
            <person name="Issali A.E."/>
            <person name="Liu N."/>
            <person name="Peng M."/>
            <person name="Yang Y."/>
        </authorList>
    </citation>
    <scope>NUCLEOTIDE SEQUENCE</scope>
    <source>
        <tissue evidence="1">Spear leaf of Hainan Tall coconut</tissue>
    </source>
</reference>
<gene>
    <name evidence="1" type="ORF">COCNU_06G006110</name>
</gene>
<evidence type="ECO:0000313" key="1">
    <source>
        <dbReference type="EMBL" id="KAG1346782.1"/>
    </source>
</evidence>
<organism evidence="1 2">
    <name type="scientific">Cocos nucifera</name>
    <name type="common">Coconut palm</name>
    <dbReference type="NCBI Taxonomy" id="13894"/>
    <lineage>
        <taxon>Eukaryota</taxon>
        <taxon>Viridiplantae</taxon>
        <taxon>Streptophyta</taxon>
        <taxon>Embryophyta</taxon>
        <taxon>Tracheophyta</taxon>
        <taxon>Spermatophyta</taxon>
        <taxon>Magnoliopsida</taxon>
        <taxon>Liliopsida</taxon>
        <taxon>Arecaceae</taxon>
        <taxon>Arecoideae</taxon>
        <taxon>Cocoseae</taxon>
        <taxon>Attaleinae</taxon>
        <taxon>Cocos</taxon>
    </lineage>
</organism>
<sequence length="51" mass="5808">MIQDTNYCVRVDTGDLESRDCFCFIRRFNLNQSLRSDCRPSPPGIRLAGIG</sequence>
<comment type="caution">
    <text evidence="1">The sequence shown here is derived from an EMBL/GenBank/DDBJ whole genome shotgun (WGS) entry which is preliminary data.</text>
</comment>
<dbReference type="EMBL" id="CM017877">
    <property type="protein sequence ID" value="KAG1346782.1"/>
    <property type="molecule type" value="Genomic_DNA"/>
</dbReference>
<proteinExistence type="predicted"/>
<dbReference type="Proteomes" id="UP000797356">
    <property type="component" value="Chromosome 6"/>
</dbReference>
<dbReference type="AlphaFoldDB" id="A0A8K0IBG0"/>
<name>A0A8K0IBG0_COCNU</name>
<evidence type="ECO:0000313" key="2">
    <source>
        <dbReference type="Proteomes" id="UP000797356"/>
    </source>
</evidence>
<accession>A0A8K0IBG0</accession>
<protein>
    <submittedName>
        <fullName evidence="1">Uncharacterized protein</fullName>
    </submittedName>
</protein>
<reference evidence="1" key="2">
    <citation type="submission" date="2019-07" db="EMBL/GenBank/DDBJ databases">
        <authorList>
            <person name="Yang Y."/>
            <person name="Bocs S."/>
            <person name="Baudouin L."/>
        </authorList>
    </citation>
    <scope>NUCLEOTIDE SEQUENCE</scope>
    <source>
        <tissue evidence="1">Spear leaf of Hainan Tall coconut</tissue>
    </source>
</reference>
<keyword evidence="2" id="KW-1185">Reference proteome</keyword>